<evidence type="ECO:0000313" key="3">
    <source>
        <dbReference type="Proteomes" id="UP000054485"/>
    </source>
</evidence>
<dbReference type="EMBL" id="KN835321">
    <property type="protein sequence ID" value="KIK39976.1"/>
    <property type="molecule type" value="Genomic_DNA"/>
</dbReference>
<feature type="region of interest" description="Disordered" evidence="1">
    <location>
        <begin position="73"/>
        <end position="131"/>
    </location>
</feature>
<organism evidence="2 3">
    <name type="scientific">Suillus luteus UH-Slu-Lm8-n1</name>
    <dbReference type="NCBI Taxonomy" id="930992"/>
    <lineage>
        <taxon>Eukaryota</taxon>
        <taxon>Fungi</taxon>
        <taxon>Dikarya</taxon>
        <taxon>Basidiomycota</taxon>
        <taxon>Agaricomycotina</taxon>
        <taxon>Agaricomycetes</taxon>
        <taxon>Agaricomycetidae</taxon>
        <taxon>Boletales</taxon>
        <taxon>Suillineae</taxon>
        <taxon>Suillaceae</taxon>
        <taxon>Suillus</taxon>
    </lineage>
</organism>
<keyword evidence="3" id="KW-1185">Reference proteome</keyword>
<dbReference type="HOGENOM" id="CLU_1928986_0_0_1"/>
<dbReference type="AlphaFoldDB" id="A0A0D0AE59"/>
<sequence length="131" mass="15281">MNLFTRELIDTARLVREARNFLGDAELMCQFREILWWDGRREREQWVLEDSQQQQTWARAQGQGGPLIVPIHPGRVNAGLQQGGYNRMPNNVRPPSIHPSIQVSHTNHPTSSHRHLHKTRQDVQRSWSSED</sequence>
<accession>A0A0D0AE59</accession>
<evidence type="ECO:0000313" key="2">
    <source>
        <dbReference type="EMBL" id="KIK39976.1"/>
    </source>
</evidence>
<gene>
    <name evidence="2" type="ORF">CY34DRAFT_296078</name>
</gene>
<name>A0A0D0AE59_9AGAM</name>
<proteinExistence type="predicted"/>
<feature type="compositionally biased region" description="Polar residues" evidence="1">
    <location>
        <begin position="99"/>
        <end position="110"/>
    </location>
</feature>
<evidence type="ECO:0000256" key="1">
    <source>
        <dbReference type="SAM" id="MobiDB-lite"/>
    </source>
</evidence>
<dbReference type="Proteomes" id="UP000054485">
    <property type="component" value="Unassembled WGS sequence"/>
</dbReference>
<reference evidence="2 3" key="1">
    <citation type="submission" date="2014-04" db="EMBL/GenBank/DDBJ databases">
        <authorList>
            <consortium name="DOE Joint Genome Institute"/>
            <person name="Kuo A."/>
            <person name="Ruytinx J."/>
            <person name="Rineau F."/>
            <person name="Colpaert J."/>
            <person name="Kohler A."/>
            <person name="Nagy L.G."/>
            <person name="Floudas D."/>
            <person name="Copeland A."/>
            <person name="Barry K.W."/>
            <person name="Cichocki N."/>
            <person name="Veneault-Fourrey C."/>
            <person name="LaButti K."/>
            <person name="Lindquist E.A."/>
            <person name="Lipzen A."/>
            <person name="Lundell T."/>
            <person name="Morin E."/>
            <person name="Murat C."/>
            <person name="Sun H."/>
            <person name="Tunlid A."/>
            <person name="Henrissat B."/>
            <person name="Grigoriev I.V."/>
            <person name="Hibbett D.S."/>
            <person name="Martin F."/>
            <person name="Nordberg H.P."/>
            <person name="Cantor M.N."/>
            <person name="Hua S.X."/>
        </authorList>
    </citation>
    <scope>NUCLEOTIDE SEQUENCE [LARGE SCALE GENOMIC DNA]</scope>
    <source>
        <strain evidence="2 3">UH-Slu-Lm8-n1</strain>
    </source>
</reference>
<dbReference type="InParanoid" id="A0A0D0AE59"/>
<reference evidence="3" key="2">
    <citation type="submission" date="2015-01" db="EMBL/GenBank/DDBJ databases">
        <title>Evolutionary Origins and Diversification of the Mycorrhizal Mutualists.</title>
        <authorList>
            <consortium name="DOE Joint Genome Institute"/>
            <consortium name="Mycorrhizal Genomics Consortium"/>
            <person name="Kohler A."/>
            <person name="Kuo A."/>
            <person name="Nagy L.G."/>
            <person name="Floudas D."/>
            <person name="Copeland A."/>
            <person name="Barry K.W."/>
            <person name="Cichocki N."/>
            <person name="Veneault-Fourrey C."/>
            <person name="LaButti K."/>
            <person name="Lindquist E.A."/>
            <person name="Lipzen A."/>
            <person name="Lundell T."/>
            <person name="Morin E."/>
            <person name="Murat C."/>
            <person name="Riley R."/>
            <person name="Ohm R."/>
            <person name="Sun H."/>
            <person name="Tunlid A."/>
            <person name="Henrissat B."/>
            <person name="Grigoriev I.V."/>
            <person name="Hibbett D.S."/>
            <person name="Martin F."/>
        </authorList>
    </citation>
    <scope>NUCLEOTIDE SEQUENCE [LARGE SCALE GENOMIC DNA]</scope>
    <source>
        <strain evidence="3">UH-Slu-Lm8-n1</strain>
    </source>
</reference>
<dbReference type="OrthoDB" id="10265969at2759"/>
<dbReference type="STRING" id="930992.A0A0D0AE59"/>
<protein>
    <submittedName>
        <fullName evidence="2">Uncharacterized protein</fullName>
    </submittedName>
</protein>